<evidence type="ECO:0000256" key="3">
    <source>
        <dbReference type="ARBA" id="ARBA00022617"/>
    </source>
</evidence>
<organism evidence="10 11">
    <name type="scientific">Polytolypa hystricis (strain UAMH7299)</name>
    <dbReference type="NCBI Taxonomy" id="1447883"/>
    <lineage>
        <taxon>Eukaryota</taxon>
        <taxon>Fungi</taxon>
        <taxon>Dikarya</taxon>
        <taxon>Ascomycota</taxon>
        <taxon>Pezizomycotina</taxon>
        <taxon>Eurotiomycetes</taxon>
        <taxon>Eurotiomycetidae</taxon>
        <taxon>Onygenales</taxon>
        <taxon>Onygenales incertae sedis</taxon>
        <taxon>Polytolypa</taxon>
    </lineage>
</organism>
<dbReference type="Pfam" id="PF00174">
    <property type="entry name" value="Oxidored_molyb"/>
    <property type="match status" value="1"/>
</dbReference>
<keyword evidence="11" id="KW-1185">Reference proteome</keyword>
<dbReference type="SUPFAM" id="SSF56524">
    <property type="entry name" value="Oxidoreductase molybdopterin-binding domain"/>
    <property type="match status" value="1"/>
</dbReference>
<dbReference type="STRING" id="1447883.A0A2B7WW67"/>
<evidence type="ECO:0000259" key="8">
    <source>
        <dbReference type="Pfam" id="PF00174"/>
    </source>
</evidence>
<evidence type="ECO:0000256" key="4">
    <source>
        <dbReference type="ARBA" id="ARBA00022723"/>
    </source>
</evidence>
<evidence type="ECO:0000313" key="11">
    <source>
        <dbReference type="Proteomes" id="UP000224634"/>
    </source>
</evidence>
<dbReference type="Gene3D" id="3.90.420.10">
    <property type="entry name" value="Oxidoreductase, molybdopterin-binding domain"/>
    <property type="match status" value="1"/>
</dbReference>
<keyword evidence="3" id="KW-0349">Heme</keyword>
<dbReference type="PROSITE" id="PS00559">
    <property type="entry name" value="MOLYBDOPTERIN_EUK"/>
    <property type="match status" value="1"/>
</dbReference>
<dbReference type="InterPro" id="IPR036374">
    <property type="entry name" value="OxRdtase_Mopterin-bd_sf"/>
</dbReference>
<dbReference type="AlphaFoldDB" id="A0A2B7WW67"/>
<dbReference type="PANTHER" id="PTHR19372:SF6">
    <property type="entry name" value="SULFITE OXIDASE"/>
    <property type="match status" value="1"/>
</dbReference>
<dbReference type="EMBL" id="PDNA01000244">
    <property type="protein sequence ID" value="PGH00925.1"/>
    <property type="molecule type" value="Genomic_DNA"/>
</dbReference>
<dbReference type="SUPFAM" id="SSF81296">
    <property type="entry name" value="E set domains"/>
    <property type="match status" value="1"/>
</dbReference>
<dbReference type="Gene3D" id="2.60.40.650">
    <property type="match status" value="1"/>
</dbReference>
<reference evidence="10 11" key="1">
    <citation type="submission" date="2017-10" db="EMBL/GenBank/DDBJ databases">
        <title>Comparative genomics in systemic dimorphic fungi from Ajellomycetaceae.</title>
        <authorList>
            <person name="Munoz J.F."/>
            <person name="Mcewen J.G."/>
            <person name="Clay O.K."/>
            <person name="Cuomo C.A."/>
        </authorList>
    </citation>
    <scope>NUCLEOTIDE SEQUENCE [LARGE SCALE GENOMIC DNA]</scope>
    <source>
        <strain evidence="10 11">UAMH7299</strain>
    </source>
</reference>
<evidence type="ECO:0000256" key="6">
    <source>
        <dbReference type="ARBA" id="ARBA00023004"/>
    </source>
</evidence>
<evidence type="ECO:0000259" key="9">
    <source>
        <dbReference type="Pfam" id="PF03404"/>
    </source>
</evidence>
<gene>
    <name evidence="10" type="ORF">AJ80_09087</name>
</gene>
<evidence type="ECO:0000256" key="5">
    <source>
        <dbReference type="ARBA" id="ARBA00023002"/>
    </source>
</evidence>
<dbReference type="Proteomes" id="UP000224634">
    <property type="component" value="Unassembled WGS sequence"/>
</dbReference>
<dbReference type="PANTHER" id="PTHR19372">
    <property type="entry name" value="SULFITE REDUCTASE"/>
    <property type="match status" value="1"/>
</dbReference>
<dbReference type="InterPro" id="IPR005066">
    <property type="entry name" value="MoCF_OxRdtse_dimer"/>
</dbReference>
<accession>A0A2B7WW67</accession>
<evidence type="ECO:0000256" key="7">
    <source>
        <dbReference type="SAM" id="MobiDB-lite"/>
    </source>
</evidence>
<dbReference type="InterPro" id="IPR000572">
    <property type="entry name" value="OxRdtase_Mopterin-bd_dom"/>
</dbReference>
<dbReference type="PRINTS" id="PR00407">
    <property type="entry name" value="EUMOPTERIN"/>
</dbReference>
<comment type="cofactor">
    <cofactor evidence="1">
        <name>Mo-molybdopterin</name>
        <dbReference type="ChEBI" id="CHEBI:71302"/>
    </cofactor>
</comment>
<evidence type="ECO:0000256" key="1">
    <source>
        <dbReference type="ARBA" id="ARBA00001924"/>
    </source>
</evidence>
<keyword evidence="4" id="KW-0479">Metal-binding</keyword>
<evidence type="ECO:0008006" key="12">
    <source>
        <dbReference type="Google" id="ProtNLM"/>
    </source>
</evidence>
<feature type="region of interest" description="Disordered" evidence="7">
    <location>
        <begin position="483"/>
        <end position="502"/>
    </location>
</feature>
<protein>
    <recommendedName>
        <fullName evidence="12">Sulfite oxidase</fullName>
    </recommendedName>
</protein>
<feature type="domain" description="Moybdenum cofactor oxidoreductase dimerisation" evidence="9">
    <location>
        <begin position="332"/>
        <end position="452"/>
    </location>
</feature>
<evidence type="ECO:0000313" key="10">
    <source>
        <dbReference type="EMBL" id="PGH00925.1"/>
    </source>
</evidence>
<dbReference type="FunFam" id="3.90.420.10:FF:000002">
    <property type="entry name" value="sulfite oxidase, mitochondrial"/>
    <property type="match status" value="1"/>
</dbReference>
<dbReference type="InterPro" id="IPR022407">
    <property type="entry name" value="OxRdtase_Mopterin_BS"/>
</dbReference>
<dbReference type="InterPro" id="IPR008335">
    <property type="entry name" value="Mopterin_OxRdtase_euk"/>
</dbReference>
<dbReference type="GO" id="GO:0008482">
    <property type="term" value="F:sulfite oxidase activity"/>
    <property type="evidence" value="ECO:0007669"/>
    <property type="project" value="TreeGrafter"/>
</dbReference>
<dbReference type="OrthoDB" id="10051395at2759"/>
<dbReference type="GO" id="GO:0030151">
    <property type="term" value="F:molybdenum ion binding"/>
    <property type="evidence" value="ECO:0007669"/>
    <property type="project" value="InterPro"/>
</dbReference>
<dbReference type="CDD" id="cd02110">
    <property type="entry name" value="SO_family_Moco_dimer"/>
    <property type="match status" value="1"/>
</dbReference>
<proteinExistence type="predicted"/>
<dbReference type="GO" id="GO:0006790">
    <property type="term" value="P:sulfur compound metabolic process"/>
    <property type="evidence" value="ECO:0007669"/>
    <property type="project" value="TreeGrafter"/>
</dbReference>
<name>A0A2B7WW67_POLH7</name>
<dbReference type="GO" id="GO:0005739">
    <property type="term" value="C:mitochondrion"/>
    <property type="evidence" value="ECO:0007669"/>
    <property type="project" value="TreeGrafter"/>
</dbReference>
<dbReference type="GO" id="GO:0020037">
    <property type="term" value="F:heme binding"/>
    <property type="evidence" value="ECO:0007669"/>
    <property type="project" value="TreeGrafter"/>
</dbReference>
<keyword evidence="2" id="KW-0500">Molybdenum</keyword>
<dbReference type="GO" id="GO:0043546">
    <property type="term" value="F:molybdopterin cofactor binding"/>
    <property type="evidence" value="ECO:0007669"/>
    <property type="project" value="InterPro"/>
</dbReference>
<dbReference type="InterPro" id="IPR014756">
    <property type="entry name" value="Ig_E-set"/>
</dbReference>
<keyword evidence="6" id="KW-0408">Iron</keyword>
<keyword evidence="5" id="KW-0560">Oxidoreductase</keyword>
<sequence>MESGMFKEERNGWSGYVEWKEYPKKKEAATEVLTKLGANKPPEFQFNGTPTSNTMMEGRRWKVMHTALGFPFSAMPSTSWNVIRAEKASEMRHVLEFPYNGEPLPDKLAESEITPNRHHYVRNHGGIPSIDPNAFELEVNGLVNQARRFTLQELQNEAFFPQRTVAITMQCSGNRRSEALSWNPGEGDELTSTPWEQGAISTAKWTGISLKKIIKVCCGFNPGAKHVEFFGADTYIKHNVPQNYTVSIPITKVQSNEVLLCWKMNDESLPKSHGFPLRAMVLGYIGARSCKWLYKIRALEAPSESPIQRKEYLHYGGQIGKHNGSFSDGIPLQEMPVSSAIMSPRLRDIVLHEGKIHVSGWAYSGGGRWPERVEVSPDGGCSWFAVPASNLTRKYRHAWRLWNLELPVQKEAWVELRCRCFDNAVNTQPADISEVWNWCGHLINSQHRVTIYSVNKGTEAARRGLESMSLQGVPLAPITAPSKLQANPERESCLFAERDPDN</sequence>
<evidence type="ECO:0000256" key="2">
    <source>
        <dbReference type="ARBA" id="ARBA00022505"/>
    </source>
</evidence>
<feature type="compositionally biased region" description="Basic and acidic residues" evidence="7">
    <location>
        <begin position="488"/>
        <end position="502"/>
    </location>
</feature>
<comment type="caution">
    <text evidence="10">The sequence shown here is derived from an EMBL/GenBank/DDBJ whole genome shotgun (WGS) entry which is preliminary data.</text>
</comment>
<feature type="domain" description="Oxidoreductase molybdopterin-binding" evidence="8">
    <location>
        <begin position="124"/>
        <end position="305"/>
    </location>
</feature>
<dbReference type="Pfam" id="PF03404">
    <property type="entry name" value="Mo-co_dimer"/>
    <property type="match status" value="1"/>
</dbReference>